<dbReference type="PANTHER" id="PTHR43806">
    <property type="entry name" value="PEPTIDASE S8"/>
    <property type="match status" value="1"/>
</dbReference>
<dbReference type="Proteomes" id="UP000263012">
    <property type="component" value="Chromosome"/>
</dbReference>
<evidence type="ECO:0000256" key="2">
    <source>
        <dbReference type="ARBA" id="ARBA00022670"/>
    </source>
</evidence>
<gene>
    <name evidence="8" type="ORF">AArcSl_0287</name>
</gene>
<evidence type="ECO:0000256" key="1">
    <source>
        <dbReference type="ARBA" id="ARBA00011073"/>
    </source>
</evidence>
<dbReference type="PROSITE" id="PS51892">
    <property type="entry name" value="SUBTILASE"/>
    <property type="match status" value="1"/>
</dbReference>
<evidence type="ECO:0000256" key="6">
    <source>
        <dbReference type="SAM" id="MobiDB-lite"/>
    </source>
</evidence>
<dbReference type="InterPro" id="IPR050131">
    <property type="entry name" value="Peptidase_S8_subtilisin-like"/>
</dbReference>
<keyword evidence="9" id="KW-1185">Reference proteome</keyword>
<dbReference type="AlphaFoldDB" id="A0A343TFS0"/>
<dbReference type="InterPro" id="IPR036852">
    <property type="entry name" value="Peptidase_S8/S53_dom_sf"/>
</dbReference>
<feature type="domain" description="Peptidase S8/S53" evidence="7">
    <location>
        <begin position="302"/>
        <end position="408"/>
    </location>
</feature>
<dbReference type="InterPro" id="IPR000209">
    <property type="entry name" value="Peptidase_S8/S53_dom"/>
</dbReference>
<keyword evidence="4 5" id="KW-0720">Serine protease</keyword>
<feature type="active site" description="Charge relay system" evidence="5">
    <location>
        <position position="99"/>
    </location>
</feature>
<name>A0A343TFS0_9EURY</name>
<comment type="similarity">
    <text evidence="1 5">Belongs to the peptidase S8 family.</text>
</comment>
<dbReference type="Gene3D" id="3.40.50.200">
    <property type="entry name" value="Peptidase S8/S53 domain"/>
    <property type="match status" value="2"/>
</dbReference>
<dbReference type="EMBL" id="CP025066">
    <property type="protein sequence ID" value="AUX07942.1"/>
    <property type="molecule type" value="Genomic_DNA"/>
</dbReference>
<dbReference type="PANTHER" id="PTHR43806:SF11">
    <property type="entry name" value="CEREVISIN-RELATED"/>
    <property type="match status" value="1"/>
</dbReference>
<dbReference type="SUPFAM" id="SSF52743">
    <property type="entry name" value="Subtilisin-like"/>
    <property type="match status" value="1"/>
</dbReference>
<sequence>MNRREFAVALFVLASVAAVTVGIGAVALAVDNPEAGEDRTATIDDDGSIAAVHEAGVTGENVSVGVLDVTGFDQDAIDGEIAGSETFGDGQSVDGGDRHGTATAMTVARTAPDAELYLATFETPDDYASALDWMLERDVDVIVTPVAYAGTLGDGTASLDRATRDAVDRGAVVVAPTGNFAAGHWYGEYEPTDEGLHEFEVGPLNEVHGPPGRAEFWLASDAPGDYTLELHRLEDDETELVARSVAHRNESQRLTVQLDDDRYAIAVRGPDGAEVDGDVIDGDGNEIRVATTTHALADARPERSIPSPAAAPGVIGVGAIDPTTGEVEPFSGRGPTADGRLGVYVVAPSSQPTDGGPFVGTSASAAYVGGVAALVVDVGPELEPDEVRWTLASTAGSQNGVDTRAGHGRVDPAAAIAEAAERSDRNDE</sequence>
<dbReference type="GO" id="GO:0004252">
    <property type="term" value="F:serine-type endopeptidase activity"/>
    <property type="evidence" value="ECO:0007669"/>
    <property type="project" value="UniProtKB-UniRule"/>
</dbReference>
<feature type="compositionally biased region" description="Basic and acidic residues" evidence="6">
    <location>
        <begin position="419"/>
        <end position="428"/>
    </location>
</feature>
<feature type="active site" description="Charge relay system" evidence="5">
    <location>
        <position position="68"/>
    </location>
</feature>
<proteinExistence type="inferred from homology"/>
<evidence type="ECO:0000313" key="9">
    <source>
        <dbReference type="Proteomes" id="UP000263012"/>
    </source>
</evidence>
<reference evidence="9" key="1">
    <citation type="submission" date="2017-11" db="EMBL/GenBank/DDBJ databases">
        <title>Phenotypic and genomic properties of facultatively anaerobic sulfur-reducing natronoarchaea from hypersaline soda lakes.</title>
        <authorList>
            <person name="Sorokin D.Y."/>
            <person name="Kublanov I.V."/>
            <person name="Roman P."/>
            <person name="Sinninghe Damste J.S."/>
            <person name="Golyshin P.N."/>
            <person name="Rojo D."/>
            <person name="Ciordia S."/>
            <person name="Mena M.D.C."/>
            <person name="Ferrer M."/>
            <person name="Messina E."/>
            <person name="Smedile F."/>
            <person name="La Spada G."/>
            <person name="La Cono V."/>
            <person name="Yakimov M.M."/>
        </authorList>
    </citation>
    <scope>NUCLEOTIDE SEQUENCE [LARGE SCALE GENOMIC DNA]</scope>
    <source>
        <strain evidence="9">AArc-Sl</strain>
    </source>
</reference>
<evidence type="ECO:0000256" key="4">
    <source>
        <dbReference type="ARBA" id="ARBA00022825"/>
    </source>
</evidence>
<dbReference type="RefSeq" id="WP_119814011.1">
    <property type="nucleotide sequence ID" value="NZ_CP025066.1"/>
</dbReference>
<organism evidence="8 9">
    <name type="scientific">Halalkaliarchaeum desulfuricum</name>
    <dbReference type="NCBI Taxonomy" id="2055893"/>
    <lineage>
        <taxon>Archaea</taxon>
        <taxon>Methanobacteriati</taxon>
        <taxon>Methanobacteriota</taxon>
        <taxon>Stenosarchaea group</taxon>
        <taxon>Halobacteria</taxon>
        <taxon>Halobacteriales</taxon>
        <taxon>Haloferacaceae</taxon>
        <taxon>Halalkaliarchaeum</taxon>
    </lineage>
</organism>
<keyword evidence="2 5" id="KW-0645">Protease</keyword>
<keyword evidence="3 5" id="KW-0378">Hydrolase</keyword>
<evidence type="ECO:0000313" key="8">
    <source>
        <dbReference type="EMBL" id="AUX07942.1"/>
    </source>
</evidence>
<dbReference type="GO" id="GO:0006508">
    <property type="term" value="P:proteolysis"/>
    <property type="evidence" value="ECO:0007669"/>
    <property type="project" value="UniProtKB-KW"/>
</dbReference>
<evidence type="ECO:0000256" key="3">
    <source>
        <dbReference type="ARBA" id="ARBA00022801"/>
    </source>
</evidence>
<dbReference type="KEGG" id="hdf:AArcSl_0287"/>
<dbReference type="Pfam" id="PF00082">
    <property type="entry name" value="Peptidase_S8"/>
    <property type="match status" value="1"/>
</dbReference>
<dbReference type="OrthoDB" id="341609at2157"/>
<evidence type="ECO:0000259" key="7">
    <source>
        <dbReference type="Pfam" id="PF00082"/>
    </source>
</evidence>
<dbReference type="GeneID" id="37876622"/>
<protein>
    <submittedName>
        <fullName evidence="8">Subtilase family protease</fullName>
    </submittedName>
</protein>
<feature type="active site" description="Charge relay system" evidence="5">
    <location>
        <position position="362"/>
    </location>
</feature>
<feature type="region of interest" description="Disordered" evidence="6">
    <location>
        <begin position="393"/>
        <end position="428"/>
    </location>
</feature>
<evidence type="ECO:0000256" key="5">
    <source>
        <dbReference type="PROSITE-ProRule" id="PRU01240"/>
    </source>
</evidence>
<accession>A0A343TFS0</accession>